<evidence type="ECO:0000256" key="9">
    <source>
        <dbReference type="SAM" id="MobiDB-lite"/>
    </source>
</evidence>
<feature type="transmembrane region" description="Helical" evidence="10">
    <location>
        <begin position="65"/>
        <end position="82"/>
    </location>
</feature>
<sequence>MSDYFGVGTFYLVMILVIQSIIGSYFSSKKIRYFHETGVAIVLGMVVSAVAYFGFNYQSSLSKSVFIYVFLPAIIFSEGFMMKKRHFFKNMSYILTYGLLGTIITFVTMLLLVNTICNNDMIKIQVQSKNSEDGEYEVTSVELGIKDLSLFSAALSSKDSFLASTMVDHHSYPILFHVIFGEGIINDATSLVLFDSFETLVDEDVKDLEWSIVPKILFIMFKSISISVLAGIVFGIGCTLILKHFKFLNKTVVHELLILFLSAYSAYCIVEAFHYSGVIALLFSGIIIGHYAFYNLSEKAKICSNVTFQTLSSGAENMLFTYLGFTTFSYYRNAWSFTLIGWVILILFIGRFISVFIMSSILRLFFKKGTFAMGLREQIILQMTGISRGILGFILMDQVESEEYSEVLNSTMLGVLIITTLFFGLVNPKVIDLTLPPVSHGHGHGHGHEQHHKNEEEQHINGQEGHSNEHHEQQEQEDETIRKKKITDALLHGEYDEKLFKSKWKYKVQRFNAKYIKPFLIRDYYDNFDEIVISKELFKEDKYEMMRPDGYTKCQNLIRQSVLNLKGEVGKSKIQKTSVDFEKFQHKNSTINEQNEEDDDEKVGYDEDEYLERIKKLGIIKHSINVEDEQKQ</sequence>
<proteinExistence type="predicted"/>
<dbReference type="PRINTS" id="PR01084">
    <property type="entry name" value="NAHEXCHNGR"/>
</dbReference>
<organism evidence="12 13">
    <name type="scientific">Tetrahymena thermophila (strain SB210)</name>
    <dbReference type="NCBI Taxonomy" id="312017"/>
    <lineage>
        <taxon>Eukaryota</taxon>
        <taxon>Sar</taxon>
        <taxon>Alveolata</taxon>
        <taxon>Ciliophora</taxon>
        <taxon>Intramacronucleata</taxon>
        <taxon>Oligohymenophorea</taxon>
        <taxon>Hymenostomatida</taxon>
        <taxon>Tetrahymenina</taxon>
        <taxon>Tetrahymenidae</taxon>
        <taxon>Tetrahymena</taxon>
    </lineage>
</organism>
<dbReference type="InterPro" id="IPR006153">
    <property type="entry name" value="Cation/H_exchanger_TM"/>
</dbReference>
<dbReference type="GO" id="GO:0051453">
    <property type="term" value="P:regulation of intracellular pH"/>
    <property type="evidence" value="ECO:0007669"/>
    <property type="project" value="TreeGrafter"/>
</dbReference>
<feature type="transmembrane region" description="Helical" evidence="10">
    <location>
        <begin position="337"/>
        <end position="366"/>
    </location>
</feature>
<gene>
    <name evidence="12" type="ORF">TTHERM_00388430</name>
</gene>
<evidence type="ECO:0000256" key="7">
    <source>
        <dbReference type="ARBA" id="ARBA00023136"/>
    </source>
</evidence>
<feature type="compositionally biased region" description="Basic and acidic residues" evidence="9">
    <location>
        <begin position="446"/>
        <end position="459"/>
    </location>
</feature>
<keyword evidence="3 10" id="KW-0812">Transmembrane</keyword>
<comment type="subcellular location">
    <subcellularLocation>
        <location evidence="1">Membrane</location>
        <topology evidence="1">Multi-pass membrane protein</topology>
    </subcellularLocation>
</comment>
<evidence type="ECO:0000256" key="8">
    <source>
        <dbReference type="ARBA" id="ARBA00023201"/>
    </source>
</evidence>
<keyword evidence="2" id="KW-0813">Transport</keyword>
<dbReference type="GeneID" id="7838829"/>
<evidence type="ECO:0000256" key="6">
    <source>
        <dbReference type="ARBA" id="ARBA00023065"/>
    </source>
</evidence>
<reference evidence="13" key="1">
    <citation type="journal article" date="2006" name="PLoS Biol.">
        <title>Macronuclear genome sequence of the ciliate Tetrahymena thermophila, a model eukaryote.</title>
        <authorList>
            <person name="Eisen J.A."/>
            <person name="Coyne R.S."/>
            <person name="Wu M."/>
            <person name="Wu D."/>
            <person name="Thiagarajan M."/>
            <person name="Wortman J.R."/>
            <person name="Badger J.H."/>
            <person name="Ren Q."/>
            <person name="Amedeo P."/>
            <person name="Jones K.M."/>
            <person name="Tallon L.J."/>
            <person name="Delcher A.L."/>
            <person name="Salzberg S.L."/>
            <person name="Silva J.C."/>
            <person name="Haas B.J."/>
            <person name="Majoros W.H."/>
            <person name="Farzad M."/>
            <person name="Carlton J.M."/>
            <person name="Smith R.K. Jr."/>
            <person name="Garg J."/>
            <person name="Pearlman R.E."/>
            <person name="Karrer K.M."/>
            <person name="Sun L."/>
            <person name="Manning G."/>
            <person name="Elde N.C."/>
            <person name="Turkewitz A.P."/>
            <person name="Asai D.J."/>
            <person name="Wilkes D.E."/>
            <person name="Wang Y."/>
            <person name="Cai H."/>
            <person name="Collins K."/>
            <person name="Stewart B.A."/>
            <person name="Lee S.R."/>
            <person name="Wilamowska K."/>
            <person name="Weinberg Z."/>
            <person name="Ruzzo W.L."/>
            <person name="Wloga D."/>
            <person name="Gaertig J."/>
            <person name="Frankel J."/>
            <person name="Tsao C.-C."/>
            <person name="Gorovsky M.A."/>
            <person name="Keeling P.J."/>
            <person name="Waller R.F."/>
            <person name="Patron N.J."/>
            <person name="Cherry J.M."/>
            <person name="Stover N.A."/>
            <person name="Krieger C.J."/>
            <person name="del Toro C."/>
            <person name="Ryder H.F."/>
            <person name="Williamson S.C."/>
            <person name="Barbeau R.A."/>
            <person name="Hamilton E.P."/>
            <person name="Orias E."/>
        </authorList>
    </citation>
    <scope>NUCLEOTIDE SEQUENCE [LARGE SCALE GENOMIC DNA]</scope>
    <source>
        <strain evidence="13">SB210</strain>
    </source>
</reference>
<feature type="transmembrane region" description="Helical" evidence="10">
    <location>
        <begin position="247"/>
        <end position="267"/>
    </location>
</feature>
<dbReference type="PANTHER" id="PTHR10110:SF187">
    <property type="entry name" value="SODIUM_HYDROGEN EXCHANGER"/>
    <property type="match status" value="1"/>
</dbReference>
<dbReference type="GO" id="GO:0005886">
    <property type="term" value="C:plasma membrane"/>
    <property type="evidence" value="ECO:0007669"/>
    <property type="project" value="TreeGrafter"/>
</dbReference>
<feature type="transmembrane region" description="Helical" evidence="10">
    <location>
        <begin position="273"/>
        <end position="294"/>
    </location>
</feature>
<feature type="domain" description="Cation/H+ exchanger transmembrane" evidence="11">
    <location>
        <begin position="21"/>
        <end position="426"/>
    </location>
</feature>
<evidence type="ECO:0000313" key="12">
    <source>
        <dbReference type="EMBL" id="EAR99102.1"/>
    </source>
</evidence>
<keyword evidence="6" id="KW-0406">Ion transport</keyword>
<feature type="transmembrane region" description="Helical" evidence="10">
    <location>
        <begin position="33"/>
        <end position="53"/>
    </location>
</feature>
<dbReference type="Pfam" id="PF00999">
    <property type="entry name" value="Na_H_Exchanger"/>
    <property type="match status" value="1"/>
</dbReference>
<evidence type="ECO:0000313" key="13">
    <source>
        <dbReference type="Proteomes" id="UP000009168"/>
    </source>
</evidence>
<dbReference type="GO" id="GO:0098719">
    <property type="term" value="P:sodium ion import across plasma membrane"/>
    <property type="evidence" value="ECO:0007669"/>
    <property type="project" value="TreeGrafter"/>
</dbReference>
<evidence type="ECO:0000256" key="3">
    <source>
        <dbReference type="ARBA" id="ARBA00022692"/>
    </source>
</evidence>
<dbReference type="GO" id="GO:0015385">
    <property type="term" value="F:sodium:proton antiporter activity"/>
    <property type="evidence" value="ECO:0007669"/>
    <property type="project" value="InterPro"/>
</dbReference>
<keyword evidence="8" id="KW-0739">Sodium transport</keyword>
<keyword evidence="5" id="KW-0915">Sodium</keyword>
<dbReference type="Proteomes" id="UP000009168">
    <property type="component" value="Unassembled WGS sequence"/>
</dbReference>
<evidence type="ECO:0000256" key="1">
    <source>
        <dbReference type="ARBA" id="ARBA00004141"/>
    </source>
</evidence>
<evidence type="ECO:0000256" key="10">
    <source>
        <dbReference type="SAM" id="Phobius"/>
    </source>
</evidence>
<dbReference type="EMBL" id="GG662644">
    <property type="protein sequence ID" value="EAR99102.1"/>
    <property type="molecule type" value="Genomic_DNA"/>
</dbReference>
<feature type="transmembrane region" description="Helical" evidence="10">
    <location>
        <begin position="216"/>
        <end position="242"/>
    </location>
</feature>
<evidence type="ECO:0000256" key="4">
    <source>
        <dbReference type="ARBA" id="ARBA00022989"/>
    </source>
</evidence>
<keyword evidence="7 10" id="KW-0472">Membrane</keyword>
<keyword evidence="4 10" id="KW-1133">Transmembrane helix</keyword>
<dbReference type="InterPro" id="IPR004709">
    <property type="entry name" value="NaH_exchanger"/>
</dbReference>
<dbReference type="InParanoid" id="Q23RE6"/>
<evidence type="ECO:0000256" key="5">
    <source>
        <dbReference type="ARBA" id="ARBA00023053"/>
    </source>
</evidence>
<dbReference type="HOGENOM" id="CLU_029411_0_0_1"/>
<feature type="transmembrane region" description="Helical" evidence="10">
    <location>
        <begin position="94"/>
        <end position="113"/>
    </location>
</feature>
<evidence type="ECO:0000256" key="2">
    <source>
        <dbReference type="ARBA" id="ARBA00022448"/>
    </source>
</evidence>
<dbReference type="PANTHER" id="PTHR10110">
    <property type="entry name" value="SODIUM/HYDROGEN EXCHANGER"/>
    <property type="match status" value="1"/>
</dbReference>
<feature type="transmembrane region" description="Helical" evidence="10">
    <location>
        <begin position="6"/>
        <end position="26"/>
    </location>
</feature>
<dbReference type="OrthoDB" id="196264at2759"/>
<accession>Q23RE6</accession>
<dbReference type="AlphaFoldDB" id="Q23RE6"/>
<protein>
    <submittedName>
        <fullName evidence="12">Transporter/monovalent cation:proton antiporter-1 (CPA1) family protein</fullName>
    </submittedName>
</protein>
<feature type="region of interest" description="Disordered" evidence="9">
    <location>
        <begin position="439"/>
        <end position="480"/>
    </location>
</feature>
<keyword evidence="13" id="KW-1185">Reference proteome</keyword>
<dbReference type="eggNOG" id="KOG1965">
    <property type="taxonomic scope" value="Eukaryota"/>
</dbReference>
<dbReference type="GO" id="GO:0015386">
    <property type="term" value="F:potassium:proton antiporter activity"/>
    <property type="evidence" value="ECO:0007669"/>
    <property type="project" value="TreeGrafter"/>
</dbReference>
<dbReference type="KEGG" id="tet:TTHERM_00388430"/>
<dbReference type="RefSeq" id="XP_001019347.1">
    <property type="nucleotide sequence ID" value="XM_001019347.3"/>
</dbReference>
<evidence type="ECO:0000259" key="11">
    <source>
        <dbReference type="Pfam" id="PF00999"/>
    </source>
</evidence>
<name>Q23RE6_TETTS</name>
<dbReference type="InterPro" id="IPR018422">
    <property type="entry name" value="Cation/H_exchanger_CPA1"/>
</dbReference>